<dbReference type="WBParaSite" id="L893_g32538.t1">
    <property type="protein sequence ID" value="L893_g32538.t1"/>
    <property type="gene ID" value="L893_g32538"/>
</dbReference>
<dbReference type="AlphaFoldDB" id="A0A1I8A3K9"/>
<keyword evidence="1" id="KW-1185">Reference proteome</keyword>
<sequence>MEIPATAVPLAHFVSATFVPLHFRDLRAIWCMIYKEGSWTRFAPVSVPPIPCFRGYKASYRFEQCGTAMTKQEQTSIGEGTRL</sequence>
<accession>A0A1I8A3K9</accession>
<name>A0A1I8A3K9_9BILA</name>
<dbReference type="Proteomes" id="UP000095287">
    <property type="component" value="Unplaced"/>
</dbReference>
<evidence type="ECO:0000313" key="1">
    <source>
        <dbReference type="Proteomes" id="UP000095287"/>
    </source>
</evidence>
<reference evidence="2" key="1">
    <citation type="submission" date="2016-11" db="UniProtKB">
        <authorList>
            <consortium name="WormBaseParasite"/>
        </authorList>
    </citation>
    <scope>IDENTIFICATION</scope>
</reference>
<organism evidence="1 2">
    <name type="scientific">Steinernema glaseri</name>
    <dbReference type="NCBI Taxonomy" id="37863"/>
    <lineage>
        <taxon>Eukaryota</taxon>
        <taxon>Metazoa</taxon>
        <taxon>Ecdysozoa</taxon>
        <taxon>Nematoda</taxon>
        <taxon>Chromadorea</taxon>
        <taxon>Rhabditida</taxon>
        <taxon>Tylenchina</taxon>
        <taxon>Panagrolaimomorpha</taxon>
        <taxon>Strongyloidoidea</taxon>
        <taxon>Steinernematidae</taxon>
        <taxon>Steinernema</taxon>
    </lineage>
</organism>
<proteinExistence type="predicted"/>
<evidence type="ECO:0000313" key="2">
    <source>
        <dbReference type="WBParaSite" id="L893_g32538.t1"/>
    </source>
</evidence>
<protein>
    <submittedName>
        <fullName evidence="2">Secreted protein</fullName>
    </submittedName>
</protein>